<dbReference type="AlphaFoldDB" id="A0A7X0RQU4"/>
<protein>
    <submittedName>
        <fullName evidence="1">Uncharacterized protein</fullName>
    </submittedName>
</protein>
<proteinExistence type="predicted"/>
<accession>A0A7X0RQU4</accession>
<name>A0A7X0RQU4_9BACL</name>
<evidence type="ECO:0000313" key="2">
    <source>
        <dbReference type="Proteomes" id="UP000547209"/>
    </source>
</evidence>
<dbReference type="Proteomes" id="UP000547209">
    <property type="component" value="Unassembled WGS sequence"/>
</dbReference>
<reference evidence="1 2" key="1">
    <citation type="submission" date="2020-08" db="EMBL/GenBank/DDBJ databases">
        <title>Cohnella phylogeny.</title>
        <authorList>
            <person name="Dunlap C."/>
        </authorList>
    </citation>
    <scope>NUCLEOTIDE SEQUENCE [LARGE SCALE GENOMIC DNA]</scope>
    <source>
        <strain evidence="1 2">DSM 28246</strain>
    </source>
</reference>
<sequence length="121" mass="12820">MASLKLTQSRSQLRIRRLVVFRFPRIVPGQSVTTNAFTAIGAVTTGEVIVSQSPAAGSIATPRVRYQIVNAVTGRPVTNSITLVGTRTAVLRFVVPAGTFRLRITNVGTGAVAVNGVIIVF</sequence>
<dbReference type="EMBL" id="JACJVP010000024">
    <property type="protein sequence ID" value="MBB6671870.1"/>
    <property type="molecule type" value="Genomic_DNA"/>
</dbReference>
<organism evidence="1 2">
    <name type="scientific">Cohnella nanjingensis</name>
    <dbReference type="NCBI Taxonomy" id="1387779"/>
    <lineage>
        <taxon>Bacteria</taxon>
        <taxon>Bacillati</taxon>
        <taxon>Bacillota</taxon>
        <taxon>Bacilli</taxon>
        <taxon>Bacillales</taxon>
        <taxon>Paenibacillaceae</taxon>
        <taxon>Cohnella</taxon>
    </lineage>
</organism>
<dbReference type="RefSeq" id="WP_185143349.1">
    <property type="nucleotide sequence ID" value="NZ_JACJVP010000024.1"/>
</dbReference>
<gene>
    <name evidence="1" type="ORF">H7C19_14360</name>
</gene>
<comment type="caution">
    <text evidence="1">The sequence shown here is derived from an EMBL/GenBank/DDBJ whole genome shotgun (WGS) entry which is preliminary data.</text>
</comment>
<keyword evidence="2" id="KW-1185">Reference proteome</keyword>
<evidence type="ECO:0000313" key="1">
    <source>
        <dbReference type="EMBL" id="MBB6671870.1"/>
    </source>
</evidence>